<sequence length="113" mass="13229">MVILSFHNLAHLSKLESLFFDARRISFLEMAAFPHSLKKLELSSCEIGPETWNPIEGEFLRLKLLSMKFHDLVCWRAEDVHFPCLETLVPEQIHDLKEIPSDYERLKCDELDS</sequence>
<evidence type="ECO:0000313" key="2">
    <source>
        <dbReference type="Proteomes" id="UP000826271"/>
    </source>
</evidence>
<organism evidence="1 2">
    <name type="scientific">Buddleja alternifolia</name>
    <dbReference type="NCBI Taxonomy" id="168488"/>
    <lineage>
        <taxon>Eukaryota</taxon>
        <taxon>Viridiplantae</taxon>
        <taxon>Streptophyta</taxon>
        <taxon>Embryophyta</taxon>
        <taxon>Tracheophyta</taxon>
        <taxon>Spermatophyta</taxon>
        <taxon>Magnoliopsida</taxon>
        <taxon>eudicotyledons</taxon>
        <taxon>Gunneridae</taxon>
        <taxon>Pentapetalae</taxon>
        <taxon>asterids</taxon>
        <taxon>lamiids</taxon>
        <taxon>Lamiales</taxon>
        <taxon>Scrophulariaceae</taxon>
        <taxon>Buddlejeae</taxon>
        <taxon>Buddleja</taxon>
    </lineage>
</organism>
<evidence type="ECO:0000313" key="1">
    <source>
        <dbReference type="EMBL" id="KAG8378822.1"/>
    </source>
</evidence>
<protein>
    <submittedName>
        <fullName evidence="1">Uncharacterized protein</fullName>
    </submittedName>
</protein>
<dbReference type="Gene3D" id="3.80.10.10">
    <property type="entry name" value="Ribonuclease Inhibitor"/>
    <property type="match status" value="1"/>
</dbReference>
<dbReference type="AlphaFoldDB" id="A0AAV6XE27"/>
<comment type="caution">
    <text evidence="1">The sequence shown here is derived from an EMBL/GenBank/DDBJ whole genome shotgun (WGS) entry which is preliminary data.</text>
</comment>
<dbReference type="PANTHER" id="PTHR15140">
    <property type="entry name" value="TUBULIN-SPECIFIC CHAPERONE E"/>
    <property type="match status" value="1"/>
</dbReference>
<gene>
    <name evidence="1" type="ORF">BUALT_Bualt07G0024800</name>
</gene>
<dbReference type="InterPro" id="IPR032675">
    <property type="entry name" value="LRR_dom_sf"/>
</dbReference>
<keyword evidence="2" id="KW-1185">Reference proteome</keyword>
<dbReference type="Proteomes" id="UP000826271">
    <property type="component" value="Unassembled WGS sequence"/>
</dbReference>
<dbReference type="PANTHER" id="PTHR15140:SF33">
    <property type="entry name" value="LATE BLIGHT RESISTANCE PROTEIN HOMOLOG R1A-3 ISOFORM X1"/>
    <property type="match status" value="1"/>
</dbReference>
<dbReference type="EMBL" id="WHWC01000007">
    <property type="protein sequence ID" value="KAG8378822.1"/>
    <property type="molecule type" value="Genomic_DNA"/>
</dbReference>
<accession>A0AAV6XE27</accession>
<proteinExistence type="predicted"/>
<reference evidence="1" key="1">
    <citation type="submission" date="2019-10" db="EMBL/GenBank/DDBJ databases">
        <authorList>
            <person name="Zhang R."/>
            <person name="Pan Y."/>
            <person name="Wang J."/>
            <person name="Ma R."/>
            <person name="Yu S."/>
        </authorList>
    </citation>
    <scope>NUCLEOTIDE SEQUENCE</scope>
    <source>
        <strain evidence="1">LA-IB0</strain>
        <tissue evidence="1">Leaf</tissue>
    </source>
</reference>
<name>A0AAV6XE27_9LAMI</name>
<dbReference type="SUPFAM" id="SSF52058">
    <property type="entry name" value="L domain-like"/>
    <property type="match status" value="1"/>
</dbReference>